<dbReference type="AlphaFoldDB" id="A0A2H0N0A3"/>
<evidence type="ECO:0000313" key="2">
    <source>
        <dbReference type="Proteomes" id="UP000231139"/>
    </source>
</evidence>
<protein>
    <recommendedName>
        <fullName evidence="3">TIGR00725 family protein</fullName>
    </recommendedName>
</protein>
<sequence length="197" mass="21495">MRYKIVVSGAARVSHCCKEIEKISKEVGKEVARRNCILVTGATTGVPYFAALGCKENGGFNVGFSPATSEAVHLKTYKLPLKPFDVMIYTGADYVGRNVIMTKSADGVIIVCGRMGTLHEFATAFEIQKPIGVLEKTGGTADKIKLIAAGPYRGVKKIIYEKSPKILIAKLINLIKKEKKQNSKHLNKKGRGPESKR</sequence>
<dbReference type="EMBL" id="PCWK01000042">
    <property type="protein sequence ID" value="PIR02330.1"/>
    <property type="molecule type" value="Genomic_DNA"/>
</dbReference>
<gene>
    <name evidence="1" type="ORF">COV62_01870</name>
</gene>
<dbReference type="SUPFAM" id="SSF102405">
    <property type="entry name" value="MCP/YpsA-like"/>
    <property type="match status" value="1"/>
</dbReference>
<evidence type="ECO:0008006" key="3">
    <source>
        <dbReference type="Google" id="ProtNLM"/>
    </source>
</evidence>
<accession>A0A2H0N0A3</accession>
<organism evidence="1 2">
    <name type="scientific">Candidatus Nealsonbacteria bacterium CG11_big_fil_rev_8_21_14_0_20_35_11</name>
    <dbReference type="NCBI Taxonomy" id="1974713"/>
    <lineage>
        <taxon>Bacteria</taxon>
        <taxon>Candidatus Nealsoniibacteriota</taxon>
    </lineage>
</organism>
<proteinExistence type="predicted"/>
<name>A0A2H0N0A3_9BACT</name>
<dbReference type="Gene3D" id="3.40.50.450">
    <property type="match status" value="1"/>
</dbReference>
<evidence type="ECO:0000313" key="1">
    <source>
        <dbReference type="EMBL" id="PIR02330.1"/>
    </source>
</evidence>
<dbReference type="Proteomes" id="UP000231139">
    <property type="component" value="Unassembled WGS sequence"/>
</dbReference>
<dbReference type="InterPro" id="IPR041164">
    <property type="entry name" value="LDcluster4"/>
</dbReference>
<reference evidence="1 2" key="1">
    <citation type="submission" date="2017-09" db="EMBL/GenBank/DDBJ databases">
        <title>Depth-based differentiation of microbial function through sediment-hosted aquifers and enrichment of novel symbionts in the deep terrestrial subsurface.</title>
        <authorList>
            <person name="Probst A.J."/>
            <person name="Ladd B."/>
            <person name="Jarett J.K."/>
            <person name="Geller-Mcgrath D.E."/>
            <person name="Sieber C.M."/>
            <person name="Emerson J.B."/>
            <person name="Anantharaman K."/>
            <person name="Thomas B.C."/>
            <person name="Malmstrom R."/>
            <person name="Stieglmeier M."/>
            <person name="Klingl A."/>
            <person name="Woyke T."/>
            <person name="Ryan C.M."/>
            <person name="Banfield J.F."/>
        </authorList>
    </citation>
    <scope>NUCLEOTIDE SEQUENCE [LARGE SCALE GENOMIC DNA]</scope>
    <source>
        <strain evidence="1">CG11_big_fil_rev_8_21_14_0_20_35_11</strain>
    </source>
</reference>
<dbReference type="Pfam" id="PF18306">
    <property type="entry name" value="LDcluster4"/>
    <property type="match status" value="1"/>
</dbReference>
<comment type="caution">
    <text evidence="1">The sequence shown here is derived from an EMBL/GenBank/DDBJ whole genome shotgun (WGS) entry which is preliminary data.</text>
</comment>